<feature type="compositionally biased region" description="Polar residues" evidence="1">
    <location>
        <begin position="27"/>
        <end position="41"/>
    </location>
</feature>
<feature type="region of interest" description="Disordered" evidence="1">
    <location>
        <begin position="25"/>
        <end position="57"/>
    </location>
</feature>
<gene>
    <name evidence="2" type="ORF">K435DRAFT_273985</name>
</gene>
<reference evidence="2 3" key="1">
    <citation type="journal article" date="2019" name="Nat. Ecol. Evol.">
        <title>Megaphylogeny resolves global patterns of mushroom evolution.</title>
        <authorList>
            <person name="Varga T."/>
            <person name="Krizsan K."/>
            <person name="Foldi C."/>
            <person name="Dima B."/>
            <person name="Sanchez-Garcia M."/>
            <person name="Sanchez-Ramirez S."/>
            <person name="Szollosi G.J."/>
            <person name="Szarkandi J.G."/>
            <person name="Papp V."/>
            <person name="Albert L."/>
            <person name="Andreopoulos W."/>
            <person name="Angelini C."/>
            <person name="Antonin V."/>
            <person name="Barry K.W."/>
            <person name="Bougher N.L."/>
            <person name="Buchanan P."/>
            <person name="Buyck B."/>
            <person name="Bense V."/>
            <person name="Catcheside P."/>
            <person name="Chovatia M."/>
            <person name="Cooper J."/>
            <person name="Damon W."/>
            <person name="Desjardin D."/>
            <person name="Finy P."/>
            <person name="Geml J."/>
            <person name="Haridas S."/>
            <person name="Hughes K."/>
            <person name="Justo A."/>
            <person name="Karasinski D."/>
            <person name="Kautmanova I."/>
            <person name="Kiss B."/>
            <person name="Kocsube S."/>
            <person name="Kotiranta H."/>
            <person name="LaButti K.M."/>
            <person name="Lechner B.E."/>
            <person name="Liimatainen K."/>
            <person name="Lipzen A."/>
            <person name="Lukacs Z."/>
            <person name="Mihaltcheva S."/>
            <person name="Morgado L.N."/>
            <person name="Niskanen T."/>
            <person name="Noordeloos M.E."/>
            <person name="Ohm R.A."/>
            <person name="Ortiz-Santana B."/>
            <person name="Ovrebo C."/>
            <person name="Racz N."/>
            <person name="Riley R."/>
            <person name="Savchenko A."/>
            <person name="Shiryaev A."/>
            <person name="Soop K."/>
            <person name="Spirin V."/>
            <person name="Szebenyi C."/>
            <person name="Tomsovsky M."/>
            <person name="Tulloss R.E."/>
            <person name="Uehling J."/>
            <person name="Grigoriev I.V."/>
            <person name="Vagvolgyi C."/>
            <person name="Papp T."/>
            <person name="Martin F.M."/>
            <person name="Miettinen O."/>
            <person name="Hibbett D.S."/>
            <person name="Nagy L.G."/>
        </authorList>
    </citation>
    <scope>NUCLEOTIDE SEQUENCE [LARGE SCALE GENOMIC DNA]</scope>
    <source>
        <strain evidence="2 3">CBS 962.96</strain>
    </source>
</reference>
<evidence type="ECO:0000313" key="2">
    <source>
        <dbReference type="EMBL" id="THU90232.1"/>
    </source>
</evidence>
<dbReference type="Proteomes" id="UP000297245">
    <property type="component" value="Unassembled WGS sequence"/>
</dbReference>
<evidence type="ECO:0000313" key="3">
    <source>
        <dbReference type="Proteomes" id="UP000297245"/>
    </source>
</evidence>
<feature type="compositionally biased region" description="Basic and acidic residues" evidence="1">
    <location>
        <begin position="48"/>
        <end position="57"/>
    </location>
</feature>
<protein>
    <submittedName>
        <fullName evidence="2">Uncharacterized protein</fullName>
    </submittedName>
</protein>
<dbReference type="EMBL" id="ML179342">
    <property type="protein sequence ID" value="THU90232.1"/>
    <property type="molecule type" value="Genomic_DNA"/>
</dbReference>
<dbReference type="AlphaFoldDB" id="A0A4S8LLS5"/>
<organism evidence="2 3">
    <name type="scientific">Dendrothele bispora (strain CBS 962.96)</name>
    <dbReference type="NCBI Taxonomy" id="1314807"/>
    <lineage>
        <taxon>Eukaryota</taxon>
        <taxon>Fungi</taxon>
        <taxon>Dikarya</taxon>
        <taxon>Basidiomycota</taxon>
        <taxon>Agaricomycotina</taxon>
        <taxon>Agaricomycetes</taxon>
        <taxon>Agaricomycetidae</taxon>
        <taxon>Agaricales</taxon>
        <taxon>Agaricales incertae sedis</taxon>
        <taxon>Dendrothele</taxon>
    </lineage>
</organism>
<accession>A0A4S8LLS5</accession>
<name>A0A4S8LLS5_DENBC</name>
<evidence type="ECO:0000256" key="1">
    <source>
        <dbReference type="SAM" id="MobiDB-lite"/>
    </source>
</evidence>
<sequence length="57" mass="6270">MSSITNPSIDFNIAETTEDWAIKGHVNKNTSARTSSGNLSNVARHAKRNLDNKRVNS</sequence>
<keyword evidence="3" id="KW-1185">Reference proteome</keyword>
<proteinExistence type="predicted"/>